<dbReference type="EMBL" id="VOIH02000006">
    <property type="protein sequence ID" value="KAF3443958.1"/>
    <property type="molecule type" value="Genomic_DNA"/>
</dbReference>
<dbReference type="InterPro" id="IPR040446">
    <property type="entry name" value="RRP7"/>
</dbReference>
<dbReference type="Proteomes" id="UP000796880">
    <property type="component" value="Unassembled WGS sequence"/>
</dbReference>
<reference evidence="4" key="1">
    <citation type="submission" date="2020-03" db="EMBL/GenBank/DDBJ databases">
        <title>A high-quality chromosome-level genome assembly of a woody plant with both climbing and erect habits, Rhamnella rubrinervis.</title>
        <authorList>
            <person name="Lu Z."/>
            <person name="Yang Y."/>
            <person name="Zhu X."/>
            <person name="Sun Y."/>
        </authorList>
    </citation>
    <scope>NUCLEOTIDE SEQUENCE</scope>
    <source>
        <strain evidence="4">BYM</strain>
        <tissue evidence="4">Leaf</tissue>
    </source>
</reference>
<dbReference type="InterPro" id="IPR024326">
    <property type="entry name" value="RRP7_C"/>
</dbReference>
<evidence type="ECO:0000259" key="3">
    <source>
        <dbReference type="Pfam" id="PF12923"/>
    </source>
</evidence>
<evidence type="ECO:0000256" key="2">
    <source>
        <dbReference type="SAM" id="MobiDB-lite"/>
    </source>
</evidence>
<gene>
    <name evidence="4" type="ORF">FNV43_RR13648</name>
</gene>
<feature type="region of interest" description="Disordered" evidence="2">
    <location>
        <begin position="1"/>
        <end position="57"/>
    </location>
</feature>
<feature type="region of interest" description="Disordered" evidence="2">
    <location>
        <begin position="109"/>
        <end position="213"/>
    </location>
</feature>
<feature type="compositionally biased region" description="Basic and acidic residues" evidence="2">
    <location>
        <begin position="181"/>
        <end position="199"/>
    </location>
</feature>
<sequence>MGDKDLQKKKKKTENKKFPMRNMERVEKGRKSNTDMETIKDQPREKTKRKRGREKNVDVDKVVQISTEADTSIKTIKKEKVTKSPRKKKFMSVENSNSLVGQADRLDTEIGNGFSKQNGELKKAWKKRRKVQNSTKEDMKLLEKRGEADWNQVSHVSSADEDCLEGKLKRDKRKKRREHHSSKEAEKSQKEEGGADKGDVYLISSGDEDSSKGMKKWVTEYHQSRQGIEILQQTIDEFLTAHEEKLEKEKEEREAQAAEGGWIVVTHHKGRKKTTDENGVTVGSVAQAVVEDNMAKKKQKEVGLNFYRFQRKEAQRNEIMMLQSKFEQDKKRIQQVRAARKFRPY</sequence>
<dbReference type="Pfam" id="PF12923">
    <property type="entry name" value="RRP7"/>
    <property type="match status" value="1"/>
</dbReference>
<evidence type="ECO:0000313" key="4">
    <source>
        <dbReference type="EMBL" id="KAF3443958.1"/>
    </source>
</evidence>
<protein>
    <recommendedName>
        <fullName evidence="3">Ribosomal RNA-processing protein 7 C-terminal domain-containing protein</fullName>
    </recommendedName>
</protein>
<dbReference type="Gene3D" id="6.10.250.1770">
    <property type="match status" value="1"/>
</dbReference>
<feature type="domain" description="Ribosomal RNA-processing protein 7 C-terminal" evidence="3">
    <location>
        <begin position="224"/>
        <end position="345"/>
    </location>
</feature>
<comment type="similarity">
    <text evidence="1">Belongs to the RRP7 family.</text>
</comment>
<proteinExistence type="inferred from homology"/>
<keyword evidence="5" id="KW-1185">Reference proteome</keyword>
<feature type="compositionally biased region" description="Basic and acidic residues" evidence="2">
    <location>
        <begin position="135"/>
        <end position="148"/>
    </location>
</feature>
<dbReference type="GO" id="GO:0034456">
    <property type="term" value="C:UTP-C complex"/>
    <property type="evidence" value="ECO:0007669"/>
    <property type="project" value="TreeGrafter"/>
</dbReference>
<accession>A0A8K0H1K5</accession>
<feature type="compositionally biased region" description="Basic and acidic residues" evidence="2">
    <location>
        <begin position="22"/>
        <end position="45"/>
    </location>
</feature>
<dbReference type="PANTHER" id="PTHR13191:SF0">
    <property type="entry name" value="RIBOSOMAL RNA-PROCESSING PROTEIN 7 HOMOLOG A-RELATED"/>
    <property type="match status" value="1"/>
</dbReference>
<feature type="region of interest" description="Disordered" evidence="2">
    <location>
        <begin position="245"/>
        <end position="278"/>
    </location>
</feature>
<evidence type="ECO:0000256" key="1">
    <source>
        <dbReference type="ARBA" id="ARBA00006110"/>
    </source>
</evidence>
<name>A0A8K0H1K5_9ROSA</name>
<dbReference type="PANTHER" id="PTHR13191">
    <property type="entry name" value="RIBOSOMAL RNA PROCESSING PROTEIN 7-RELATED"/>
    <property type="match status" value="1"/>
</dbReference>
<dbReference type="GO" id="GO:0032545">
    <property type="term" value="C:CURI complex"/>
    <property type="evidence" value="ECO:0007669"/>
    <property type="project" value="TreeGrafter"/>
</dbReference>
<feature type="compositionally biased region" description="Basic and acidic residues" evidence="2">
    <location>
        <begin position="245"/>
        <end position="256"/>
    </location>
</feature>
<organism evidence="4 5">
    <name type="scientific">Rhamnella rubrinervis</name>
    <dbReference type="NCBI Taxonomy" id="2594499"/>
    <lineage>
        <taxon>Eukaryota</taxon>
        <taxon>Viridiplantae</taxon>
        <taxon>Streptophyta</taxon>
        <taxon>Embryophyta</taxon>
        <taxon>Tracheophyta</taxon>
        <taxon>Spermatophyta</taxon>
        <taxon>Magnoliopsida</taxon>
        <taxon>eudicotyledons</taxon>
        <taxon>Gunneridae</taxon>
        <taxon>Pentapetalae</taxon>
        <taxon>rosids</taxon>
        <taxon>fabids</taxon>
        <taxon>Rosales</taxon>
        <taxon>Rhamnaceae</taxon>
        <taxon>rhamnoid group</taxon>
        <taxon>Rhamneae</taxon>
        <taxon>Rhamnella</taxon>
    </lineage>
</organism>
<dbReference type="AlphaFoldDB" id="A0A8K0H1K5"/>
<dbReference type="GO" id="GO:0000028">
    <property type="term" value="P:ribosomal small subunit assembly"/>
    <property type="evidence" value="ECO:0007669"/>
    <property type="project" value="TreeGrafter"/>
</dbReference>
<evidence type="ECO:0000313" key="5">
    <source>
        <dbReference type="Proteomes" id="UP000796880"/>
    </source>
</evidence>
<dbReference type="OrthoDB" id="5390at2759"/>
<feature type="compositionally biased region" description="Basic residues" evidence="2">
    <location>
        <begin position="169"/>
        <end position="180"/>
    </location>
</feature>
<dbReference type="GO" id="GO:0006364">
    <property type="term" value="P:rRNA processing"/>
    <property type="evidence" value="ECO:0007669"/>
    <property type="project" value="TreeGrafter"/>
</dbReference>
<comment type="caution">
    <text evidence="4">The sequence shown here is derived from an EMBL/GenBank/DDBJ whole genome shotgun (WGS) entry which is preliminary data.</text>
</comment>